<feature type="compositionally biased region" description="Acidic residues" evidence="1">
    <location>
        <begin position="56"/>
        <end position="69"/>
    </location>
</feature>
<name>A0ABY6DTZ5_9ACTN</name>
<accession>A0ABY6DTZ5</accession>
<protein>
    <submittedName>
        <fullName evidence="2">Uncharacterized protein</fullName>
    </submittedName>
</protein>
<gene>
    <name evidence="2" type="ORF">N8I84_03160</name>
</gene>
<keyword evidence="3" id="KW-1185">Reference proteome</keyword>
<sequence length="89" mass="9130">MPSTPWPTSTSEPVGVLGSRLKAFAEPDCEAGPDGFAVAPPWRSDCVPPAARPDADADGEADEGDGAWDDECALGEEGFVEGVALLGEL</sequence>
<feature type="region of interest" description="Disordered" evidence="1">
    <location>
        <begin position="47"/>
        <end position="69"/>
    </location>
</feature>
<dbReference type="RefSeq" id="WP_263227942.1">
    <property type="nucleotide sequence ID" value="NZ_CP106793.1"/>
</dbReference>
<organism evidence="2 3">
    <name type="scientific">Streptomyces cynarae</name>
    <dbReference type="NCBI Taxonomy" id="2981134"/>
    <lineage>
        <taxon>Bacteria</taxon>
        <taxon>Bacillati</taxon>
        <taxon>Actinomycetota</taxon>
        <taxon>Actinomycetes</taxon>
        <taxon>Kitasatosporales</taxon>
        <taxon>Streptomycetaceae</taxon>
        <taxon>Streptomyces</taxon>
    </lineage>
</organism>
<dbReference type="EMBL" id="CP106793">
    <property type="protein sequence ID" value="UXY17845.1"/>
    <property type="molecule type" value="Genomic_DNA"/>
</dbReference>
<evidence type="ECO:0000313" key="2">
    <source>
        <dbReference type="EMBL" id="UXY17845.1"/>
    </source>
</evidence>
<evidence type="ECO:0000256" key="1">
    <source>
        <dbReference type="SAM" id="MobiDB-lite"/>
    </source>
</evidence>
<reference evidence="2" key="1">
    <citation type="submission" date="2022-10" db="EMBL/GenBank/DDBJ databases">
        <authorList>
            <person name="Mo P."/>
        </authorList>
    </citation>
    <scope>NUCLEOTIDE SEQUENCE</scope>
    <source>
        <strain evidence="2">HUAS 13-4</strain>
    </source>
</reference>
<evidence type="ECO:0000313" key="3">
    <source>
        <dbReference type="Proteomes" id="UP001061298"/>
    </source>
</evidence>
<dbReference type="Proteomes" id="UP001061298">
    <property type="component" value="Chromosome"/>
</dbReference>
<proteinExistence type="predicted"/>